<dbReference type="InterPro" id="IPR050172">
    <property type="entry name" value="SsuD_RutA_monooxygenase"/>
</dbReference>
<name>A0A919TM23_9ACTN</name>
<accession>A0A919TM23</accession>
<organism evidence="6 7">
    <name type="scientific">Actinoplanes siamensis</name>
    <dbReference type="NCBI Taxonomy" id="1223317"/>
    <lineage>
        <taxon>Bacteria</taxon>
        <taxon>Bacillati</taxon>
        <taxon>Actinomycetota</taxon>
        <taxon>Actinomycetes</taxon>
        <taxon>Micromonosporales</taxon>
        <taxon>Micromonosporaceae</taxon>
        <taxon>Actinoplanes</taxon>
    </lineage>
</organism>
<protein>
    <submittedName>
        <fullName evidence="6">N5,N10-methylene tetrahydromethanopterin reductase</fullName>
    </submittedName>
</protein>
<dbReference type="PANTHER" id="PTHR42847:SF4">
    <property type="entry name" value="ALKANESULFONATE MONOOXYGENASE-RELATED"/>
    <property type="match status" value="1"/>
</dbReference>
<evidence type="ECO:0000259" key="5">
    <source>
        <dbReference type="Pfam" id="PF00296"/>
    </source>
</evidence>
<dbReference type="Gene3D" id="3.20.20.30">
    <property type="entry name" value="Luciferase-like domain"/>
    <property type="match status" value="1"/>
</dbReference>
<keyword evidence="4" id="KW-0503">Monooxygenase</keyword>
<dbReference type="GO" id="GO:0008726">
    <property type="term" value="F:alkanesulfonate monooxygenase activity"/>
    <property type="evidence" value="ECO:0007669"/>
    <property type="project" value="TreeGrafter"/>
</dbReference>
<evidence type="ECO:0000313" key="6">
    <source>
        <dbReference type="EMBL" id="GIF07089.1"/>
    </source>
</evidence>
<keyword evidence="2" id="KW-0288">FMN</keyword>
<gene>
    <name evidence="6" type="primary">hmd_3</name>
    <name evidence="6" type="ORF">Asi03nite_46270</name>
</gene>
<keyword evidence="1" id="KW-0285">Flavoprotein</keyword>
<feature type="domain" description="Luciferase-like" evidence="5">
    <location>
        <begin position="17"/>
        <end position="241"/>
    </location>
</feature>
<dbReference type="Proteomes" id="UP000629619">
    <property type="component" value="Unassembled WGS sequence"/>
</dbReference>
<dbReference type="InterPro" id="IPR011251">
    <property type="entry name" value="Luciferase-like_dom"/>
</dbReference>
<evidence type="ECO:0000256" key="2">
    <source>
        <dbReference type="ARBA" id="ARBA00022643"/>
    </source>
</evidence>
<dbReference type="Pfam" id="PF00296">
    <property type="entry name" value="Bac_luciferase"/>
    <property type="match status" value="1"/>
</dbReference>
<reference evidence="6" key="1">
    <citation type="submission" date="2021-01" db="EMBL/GenBank/DDBJ databases">
        <title>Whole genome shotgun sequence of Actinoplanes siamensis NBRC 109076.</title>
        <authorList>
            <person name="Komaki H."/>
            <person name="Tamura T."/>
        </authorList>
    </citation>
    <scope>NUCLEOTIDE SEQUENCE</scope>
    <source>
        <strain evidence="6">NBRC 109076</strain>
    </source>
</reference>
<comment type="caution">
    <text evidence="6">The sequence shown here is derived from an EMBL/GenBank/DDBJ whole genome shotgun (WGS) entry which is preliminary data.</text>
</comment>
<keyword evidence="3" id="KW-0560">Oxidoreductase</keyword>
<dbReference type="AlphaFoldDB" id="A0A919TM23"/>
<dbReference type="RefSeq" id="WP_203682503.1">
    <property type="nucleotide sequence ID" value="NZ_BOMW01000044.1"/>
</dbReference>
<dbReference type="SUPFAM" id="SSF51679">
    <property type="entry name" value="Bacterial luciferase-like"/>
    <property type="match status" value="1"/>
</dbReference>
<dbReference type="EMBL" id="BOMW01000044">
    <property type="protein sequence ID" value="GIF07089.1"/>
    <property type="molecule type" value="Genomic_DNA"/>
</dbReference>
<keyword evidence="7" id="KW-1185">Reference proteome</keyword>
<dbReference type="PANTHER" id="PTHR42847">
    <property type="entry name" value="ALKANESULFONATE MONOOXYGENASE"/>
    <property type="match status" value="1"/>
</dbReference>
<dbReference type="GO" id="GO:0046306">
    <property type="term" value="P:alkanesulfonate catabolic process"/>
    <property type="evidence" value="ECO:0007669"/>
    <property type="project" value="TreeGrafter"/>
</dbReference>
<proteinExistence type="predicted"/>
<dbReference type="InterPro" id="IPR036661">
    <property type="entry name" value="Luciferase-like_sf"/>
</dbReference>
<evidence type="ECO:0000256" key="3">
    <source>
        <dbReference type="ARBA" id="ARBA00023002"/>
    </source>
</evidence>
<evidence type="ECO:0000313" key="7">
    <source>
        <dbReference type="Proteomes" id="UP000629619"/>
    </source>
</evidence>
<evidence type="ECO:0000256" key="1">
    <source>
        <dbReference type="ARBA" id="ARBA00022630"/>
    </source>
</evidence>
<evidence type="ECO:0000256" key="4">
    <source>
        <dbReference type="ARBA" id="ARBA00023033"/>
    </source>
</evidence>
<sequence length="302" mass="32633">MSLDIGVLLPNIGHLGNDLPGMADVARHAEEVGLDSVWSGDHLSMGGVPLLECTLTLAAAAAVTSRVRLGFSVMLVATRPAVWVARQLGTLQYLSGNRVEFGVGTGAKWAEEWHASGVPLTERGRRTDEFLRLLPDLLAGRPTKLLGMPAQPEVTLRPAVPVPPVWVGGRSERSLRRAAEHCTGWLTTISTPEEIRASADRLSVLAGQYGRPTPRVGTMIYARMAARPHADLAEQMARSLADAYRLPIEHTRQVVVGGDPEQTAEGLARHIEAGVDQFVVALEGADWREQYALLAEARARLV</sequence>